<evidence type="ECO:0000313" key="1">
    <source>
        <dbReference type="EMBL" id="WAC11879.1"/>
    </source>
</evidence>
<accession>A0A9E8SL43</accession>
<sequence>MSFIRFQEELEDIMTYDPATFINYYEDGQIKSESTRVNGLCQGELRVWYRDGKLKASIPFKDNLAHGIEKCWGKNGSLKSEKSFEMGIPHGIHKWYKYNKVSETKYFWHGVEVVFDPQHASLMADFLENYNADHPSAAQAKVLNRKLD</sequence>
<dbReference type="Proteomes" id="UP001164653">
    <property type="component" value="Chromosome"/>
</dbReference>
<proteinExistence type="predicted"/>
<dbReference type="AlphaFoldDB" id="A0A9E8SL43"/>
<dbReference type="RefSeq" id="WP_244822253.1">
    <property type="nucleotide sequence ID" value="NZ_CP112998.1"/>
</dbReference>
<organism evidence="1 2">
    <name type="scientific">Dyadobacter pollutisoli</name>
    <dbReference type="NCBI Taxonomy" id="2910158"/>
    <lineage>
        <taxon>Bacteria</taxon>
        <taxon>Pseudomonadati</taxon>
        <taxon>Bacteroidota</taxon>
        <taxon>Cytophagia</taxon>
        <taxon>Cytophagales</taxon>
        <taxon>Spirosomataceae</taxon>
        <taxon>Dyadobacter</taxon>
    </lineage>
</organism>
<name>A0A9E8SL43_9BACT</name>
<dbReference type="SUPFAM" id="SSF82185">
    <property type="entry name" value="Histone H3 K4-specific methyltransferase SET7/9 N-terminal domain"/>
    <property type="match status" value="1"/>
</dbReference>
<gene>
    <name evidence="1" type="ORF">ON006_29630</name>
</gene>
<protein>
    <recommendedName>
        <fullName evidence="3">Toxin-antitoxin system YwqK family antitoxin</fullName>
    </recommendedName>
</protein>
<keyword evidence="2" id="KW-1185">Reference proteome</keyword>
<reference evidence="1" key="1">
    <citation type="submission" date="2022-11" db="EMBL/GenBank/DDBJ databases">
        <title>Dyadobacter pollutisoli sp. nov., isolated from plastic dumped soil.</title>
        <authorList>
            <person name="Kim J.M."/>
            <person name="Kim K.R."/>
            <person name="Lee J.K."/>
            <person name="Hao L."/>
            <person name="Jeon C.O."/>
        </authorList>
    </citation>
    <scope>NUCLEOTIDE SEQUENCE</scope>
    <source>
        <strain evidence="1">U1</strain>
    </source>
</reference>
<dbReference type="KEGG" id="dpf:ON006_29630"/>
<dbReference type="Gene3D" id="3.90.930.1">
    <property type="match status" value="1"/>
</dbReference>
<evidence type="ECO:0000313" key="2">
    <source>
        <dbReference type="Proteomes" id="UP001164653"/>
    </source>
</evidence>
<dbReference type="InterPro" id="IPR011652">
    <property type="entry name" value="MORN_2"/>
</dbReference>
<evidence type="ECO:0008006" key="3">
    <source>
        <dbReference type="Google" id="ProtNLM"/>
    </source>
</evidence>
<dbReference type="Pfam" id="PF07661">
    <property type="entry name" value="MORN_2"/>
    <property type="match status" value="3"/>
</dbReference>
<dbReference type="EMBL" id="CP112998">
    <property type="protein sequence ID" value="WAC11879.1"/>
    <property type="molecule type" value="Genomic_DNA"/>
</dbReference>